<feature type="compositionally biased region" description="Basic and acidic residues" evidence="5">
    <location>
        <begin position="588"/>
        <end position="601"/>
    </location>
</feature>
<feature type="compositionally biased region" description="Low complexity" evidence="5">
    <location>
        <begin position="825"/>
        <end position="838"/>
    </location>
</feature>
<dbReference type="GO" id="GO:0034128">
    <property type="term" value="P:negative regulation of MyD88-independent toll-like receptor signaling pathway"/>
    <property type="evidence" value="ECO:0007669"/>
    <property type="project" value="InterPro"/>
</dbReference>
<dbReference type="GO" id="GO:0005737">
    <property type="term" value="C:cytoplasm"/>
    <property type="evidence" value="ECO:0007669"/>
    <property type="project" value="UniProtKB-SubCell"/>
</dbReference>
<feature type="compositionally biased region" description="Polar residues" evidence="5">
    <location>
        <begin position="425"/>
        <end position="439"/>
    </location>
</feature>
<dbReference type="Gene3D" id="1.10.150.50">
    <property type="entry name" value="Transcription Factor, Ets-1"/>
    <property type="match status" value="1"/>
</dbReference>
<feature type="region of interest" description="Disordered" evidence="5">
    <location>
        <begin position="1319"/>
        <end position="1355"/>
    </location>
</feature>
<feature type="region of interest" description="Disordered" evidence="5">
    <location>
        <begin position="350"/>
        <end position="768"/>
    </location>
</feature>
<dbReference type="STRING" id="105231.A0A1Y1I8W6"/>
<feature type="compositionally biased region" description="Acidic residues" evidence="5">
    <location>
        <begin position="625"/>
        <end position="648"/>
    </location>
</feature>
<gene>
    <name evidence="7" type="ORF">KFL_002860160</name>
</gene>
<feature type="compositionally biased region" description="Low complexity" evidence="5">
    <location>
        <begin position="570"/>
        <end position="581"/>
    </location>
</feature>
<name>A0A1Y1I8W6_KLENI</name>
<keyword evidence="8" id="KW-1185">Reference proteome</keyword>
<feature type="region of interest" description="Disordered" evidence="5">
    <location>
        <begin position="36"/>
        <end position="338"/>
    </location>
</feature>
<dbReference type="SUPFAM" id="SSF47769">
    <property type="entry name" value="SAM/Pointed domain"/>
    <property type="match status" value="1"/>
</dbReference>
<evidence type="ECO:0000256" key="5">
    <source>
        <dbReference type="SAM" id="MobiDB-lite"/>
    </source>
</evidence>
<proteinExistence type="predicted"/>
<evidence type="ECO:0000256" key="2">
    <source>
        <dbReference type="ARBA" id="ARBA00022490"/>
    </source>
</evidence>
<dbReference type="OrthoDB" id="512447at2759"/>
<feature type="compositionally biased region" description="Polar residues" evidence="5">
    <location>
        <begin position="43"/>
        <end position="58"/>
    </location>
</feature>
<evidence type="ECO:0000256" key="3">
    <source>
        <dbReference type="ARBA" id="ARBA00022737"/>
    </source>
</evidence>
<reference evidence="7 8" key="1">
    <citation type="journal article" date="2014" name="Nat. Commun.">
        <title>Klebsormidium flaccidum genome reveals primary factors for plant terrestrial adaptation.</title>
        <authorList>
            <person name="Hori K."/>
            <person name="Maruyama F."/>
            <person name="Fujisawa T."/>
            <person name="Togashi T."/>
            <person name="Yamamoto N."/>
            <person name="Seo M."/>
            <person name="Sato S."/>
            <person name="Yamada T."/>
            <person name="Mori H."/>
            <person name="Tajima N."/>
            <person name="Moriyama T."/>
            <person name="Ikeuchi M."/>
            <person name="Watanabe M."/>
            <person name="Wada H."/>
            <person name="Kobayashi K."/>
            <person name="Saito M."/>
            <person name="Masuda T."/>
            <person name="Sasaki-Sekimoto Y."/>
            <person name="Mashiguchi K."/>
            <person name="Awai K."/>
            <person name="Shimojima M."/>
            <person name="Masuda S."/>
            <person name="Iwai M."/>
            <person name="Nobusawa T."/>
            <person name="Narise T."/>
            <person name="Kondo S."/>
            <person name="Saito H."/>
            <person name="Sato R."/>
            <person name="Murakawa M."/>
            <person name="Ihara Y."/>
            <person name="Oshima-Yamada Y."/>
            <person name="Ohtaka K."/>
            <person name="Satoh M."/>
            <person name="Sonobe K."/>
            <person name="Ishii M."/>
            <person name="Ohtani R."/>
            <person name="Kanamori-Sato M."/>
            <person name="Honoki R."/>
            <person name="Miyazaki D."/>
            <person name="Mochizuki H."/>
            <person name="Umetsu J."/>
            <person name="Higashi K."/>
            <person name="Shibata D."/>
            <person name="Kamiya Y."/>
            <person name="Sato N."/>
            <person name="Nakamura Y."/>
            <person name="Tabata S."/>
            <person name="Ida S."/>
            <person name="Kurokawa K."/>
            <person name="Ohta H."/>
        </authorList>
    </citation>
    <scope>NUCLEOTIDE SEQUENCE [LARGE SCALE GENOMIC DNA]</scope>
    <source>
        <strain evidence="7 8">NIES-2285</strain>
    </source>
</reference>
<feature type="region of interest" description="Disordered" evidence="5">
    <location>
        <begin position="926"/>
        <end position="968"/>
    </location>
</feature>
<dbReference type="OMA" id="RRFLHHC"/>
<feature type="compositionally biased region" description="Basic and acidic residues" evidence="5">
    <location>
        <begin position="959"/>
        <end position="968"/>
    </location>
</feature>
<feature type="compositionally biased region" description="Polar residues" evidence="5">
    <location>
        <begin position="196"/>
        <end position="214"/>
    </location>
</feature>
<feature type="region of interest" description="Disordered" evidence="5">
    <location>
        <begin position="1456"/>
        <end position="1475"/>
    </location>
</feature>
<feature type="compositionally biased region" description="Polar residues" evidence="5">
    <location>
        <begin position="538"/>
        <end position="561"/>
    </location>
</feature>
<feature type="compositionally biased region" description="Basic and acidic residues" evidence="5">
    <location>
        <begin position="718"/>
        <end position="728"/>
    </location>
</feature>
<protein>
    <recommendedName>
        <fullName evidence="6">SAM domain-containing protein</fullName>
    </recommendedName>
</protein>
<feature type="region of interest" description="Disordered" evidence="5">
    <location>
        <begin position="783"/>
        <end position="802"/>
    </location>
</feature>
<keyword evidence="3" id="KW-0677">Repeat</keyword>
<dbReference type="InterPro" id="IPR001660">
    <property type="entry name" value="SAM"/>
</dbReference>
<dbReference type="InterPro" id="IPR013761">
    <property type="entry name" value="SAM/pointed_sf"/>
</dbReference>
<keyword evidence="4" id="KW-0378">Hydrolase</keyword>
<feature type="compositionally biased region" description="Polar residues" evidence="5">
    <location>
        <begin position="447"/>
        <end position="467"/>
    </location>
</feature>
<dbReference type="GO" id="GO:0048678">
    <property type="term" value="P:response to axon injury"/>
    <property type="evidence" value="ECO:0007669"/>
    <property type="project" value="InterPro"/>
</dbReference>
<dbReference type="InterPro" id="IPR039184">
    <property type="entry name" value="SARM1"/>
</dbReference>
<dbReference type="GO" id="GO:0035591">
    <property type="term" value="F:signaling adaptor activity"/>
    <property type="evidence" value="ECO:0007669"/>
    <property type="project" value="InterPro"/>
</dbReference>
<feature type="region of interest" description="Disordered" evidence="5">
    <location>
        <begin position="812"/>
        <end position="846"/>
    </location>
</feature>
<feature type="region of interest" description="Disordered" evidence="5">
    <location>
        <begin position="1230"/>
        <end position="1272"/>
    </location>
</feature>
<feature type="compositionally biased region" description="Basic and acidic residues" evidence="5">
    <location>
        <begin position="225"/>
        <end position="252"/>
    </location>
</feature>
<dbReference type="Pfam" id="PF00536">
    <property type="entry name" value="SAM_1"/>
    <property type="match status" value="1"/>
</dbReference>
<evidence type="ECO:0000313" key="8">
    <source>
        <dbReference type="Proteomes" id="UP000054558"/>
    </source>
</evidence>
<accession>A0A1Y1I8W6</accession>
<dbReference type="Proteomes" id="UP000054558">
    <property type="component" value="Unassembled WGS sequence"/>
</dbReference>
<feature type="compositionally biased region" description="Low complexity" evidence="5">
    <location>
        <begin position="929"/>
        <end position="949"/>
    </location>
</feature>
<evidence type="ECO:0000313" key="7">
    <source>
        <dbReference type="EMBL" id="GAQ86392.1"/>
    </source>
</evidence>
<keyword evidence="2" id="KW-0963">Cytoplasm</keyword>
<feature type="compositionally biased region" description="Polar residues" evidence="5">
    <location>
        <begin position="1319"/>
        <end position="1336"/>
    </location>
</feature>
<sequence>MDAFSERRRVPPLNLNPKPLPEEIEVDLRLNSIMRGMGDSEPAHQTVSGNVKRPSSASRRGVTPGFDDEHEILSRLDSIIRTADGSGRSTPAMSERGLPAAGRDSVKQTPDGLGPIKQTPAGGNTVRQFPDERDSARQTPDGRNSVRETPDGGDSFRQTPDGDFLARQTRDGRTSTRQTADQRDSARQTPDGRYPVNQTSEGGNSPRQTPNYRNSAPDGGSSFRKAPDGRDSARQTDDIADAIRAKDLEKNTEGSGRLTPAHKAETGVPFGGVSVKQTPEPVAVERQASHRELQAERGIFGAPESGRSSPALTDRSAVETRQASARQSPVPAAINKPEGMLHSVKSIVRGIENGVREEGEKPSQPAQGPLAFGDRSGLSMDNPMFDLEEIEDVEVSSPKMVGVKGFRGETPRTPAEVETPGRGSAGQTSGGRTSNTTPLPSGRANGTPRSGSPQVTSARQLMTSASLASDEEVFSRLDSIVRSVGEPGSAAHSRPASARMGPREEPEEIDEMEEELPSDAEKEWTTQKATAGGRPSSALPSRKSTPQMSARSEQSPVSSRPASARKPSDAAAKTASSQQAKNRPSADVSHRSNDVTPRQESEGVWSPPVVRRPSGALGNYPPADDYADDFEGGAEEEIVEDDGPETPEDQAPPRVLNRSVQEIPRENADASGSEAALPVRNFGPRPASAYGPRGTSSSAGNFVRSWGATPSDASTSGSRDEVPDRGVDSEGMGRGGVVTSSAFANGFDNRPWSAGSAPGMGLHSGSLDGDFDRRSVDLGPVRLAKTGSFGSRGGSKGSGMSKDEFRVHFENAEPADSEPSLSQASFSPSKPYASSSRPTSASAGPRAREIARTLEMHPTQWGVAEVCHWIEHIGHGQHRVRFAHHRIDGPLLLRLTEEQLKSDLDIRSLGQRQSIATQIGALRESLGLASQRRSSSPKRPSSAPRMRASGDLTSSSATLREEERRSKLARELEKAQMRATKARMKAEVLTYTVGQAESEVERLHAELAELERREQKRAAAAGKQLPLWRPPGEHIASLGGSSVASSDYGTWFKPQINPKSLEMLQSTEGSSDFLQRMTSDLTQRAQKVREKRQQIALGWRGGYEFLEQQKHKTEQFLKEVLQQKLDVSVEELTDTVVDTLLDEHGGALDLTDDQQENLARARGSKRRILLEQYLRGNEFMSRLENDQRRRDASLREYRAHLEMIDTISRNGKTRDQREQDDRRAAAAHFKELWPAWEMPPAGSGSGSGNGSGNPAAGAKPDEATEEPDSASNSLLDSLLEQALTQKQNLAKYAIVQQNEIRRGLGLVLFEGEPMEARASSSVGQYGASNGRGNQSPAARPQTAGRAREEKGGGEGKVPIMQETLWMISRLKADEIKRLQQARGEKKVMAVYRAFRAQQFVRKMEFDKEVRDFKLEQKLSELRRRPKSAGNAREFMMRLEDDLQKRKEKEQALVKQRILTEGPSAVPPPKQANWRS</sequence>
<organism evidence="7 8">
    <name type="scientific">Klebsormidium nitens</name>
    <name type="common">Green alga</name>
    <name type="synonym">Ulothrix nitens</name>
    <dbReference type="NCBI Taxonomy" id="105231"/>
    <lineage>
        <taxon>Eukaryota</taxon>
        <taxon>Viridiplantae</taxon>
        <taxon>Streptophyta</taxon>
        <taxon>Klebsormidiophyceae</taxon>
        <taxon>Klebsormidiales</taxon>
        <taxon>Klebsormidiaceae</taxon>
        <taxon>Klebsormidium</taxon>
    </lineage>
</organism>
<feature type="compositionally biased region" description="Basic and acidic residues" evidence="5">
    <location>
        <begin position="168"/>
        <end position="186"/>
    </location>
</feature>
<dbReference type="PANTHER" id="PTHR22998:SF1">
    <property type="entry name" value="NAD(+) HYDROLASE SARM1"/>
    <property type="match status" value="1"/>
</dbReference>
<evidence type="ECO:0000256" key="1">
    <source>
        <dbReference type="ARBA" id="ARBA00004496"/>
    </source>
</evidence>
<evidence type="ECO:0000259" key="6">
    <source>
        <dbReference type="PROSITE" id="PS50105"/>
    </source>
</evidence>
<dbReference type="SMART" id="SM00454">
    <property type="entry name" value="SAM"/>
    <property type="match status" value="1"/>
</dbReference>
<feature type="domain" description="SAM" evidence="6">
    <location>
        <begin position="861"/>
        <end position="925"/>
    </location>
</feature>
<feature type="compositionally biased region" description="Acidic residues" evidence="5">
    <location>
        <begin position="505"/>
        <end position="518"/>
    </location>
</feature>
<dbReference type="PROSITE" id="PS50105">
    <property type="entry name" value="SAM_DOMAIN"/>
    <property type="match status" value="1"/>
</dbReference>
<evidence type="ECO:0000256" key="4">
    <source>
        <dbReference type="ARBA" id="ARBA00022801"/>
    </source>
</evidence>
<dbReference type="PANTHER" id="PTHR22998">
    <property type="entry name" value="SARM1"/>
    <property type="match status" value="1"/>
</dbReference>
<comment type="subcellular location">
    <subcellularLocation>
        <location evidence="1">Cytoplasm</location>
    </subcellularLocation>
</comment>
<dbReference type="GO" id="GO:0003953">
    <property type="term" value="F:NAD+ nucleosidase activity"/>
    <property type="evidence" value="ECO:0007669"/>
    <property type="project" value="InterPro"/>
</dbReference>
<dbReference type="EMBL" id="DF237235">
    <property type="protein sequence ID" value="GAQ86392.1"/>
    <property type="molecule type" value="Genomic_DNA"/>
</dbReference>